<evidence type="ECO:0000313" key="3">
    <source>
        <dbReference type="Proteomes" id="UP000030745"/>
    </source>
</evidence>
<dbReference type="STRING" id="695850.A0A067CMR1"/>
<evidence type="ECO:0008006" key="4">
    <source>
        <dbReference type="Google" id="ProtNLM"/>
    </source>
</evidence>
<dbReference type="GeneID" id="24126869"/>
<dbReference type="VEuPathDB" id="FungiDB:SPRG_04426"/>
<dbReference type="InterPro" id="IPR006461">
    <property type="entry name" value="PLAC_motif_containing"/>
</dbReference>
<keyword evidence="1" id="KW-0472">Membrane</keyword>
<feature type="transmembrane region" description="Helical" evidence="1">
    <location>
        <begin position="63"/>
        <end position="82"/>
    </location>
</feature>
<dbReference type="NCBIfam" id="TIGR01571">
    <property type="entry name" value="A_thal_Cys_rich"/>
    <property type="match status" value="1"/>
</dbReference>
<dbReference type="AlphaFoldDB" id="A0A067CMR1"/>
<evidence type="ECO:0000313" key="2">
    <source>
        <dbReference type="EMBL" id="KDO30525.1"/>
    </source>
</evidence>
<organism evidence="2 3">
    <name type="scientific">Saprolegnia parasitica (strain CBS 223.65)</name>
    <dbReference type="NCBI Taxonomy" id="695850"/>
    <lineage>
        <taxon>Eukaryota</taxon>
        <taxon>Sar</taxon>
        <taxon>Stramenopiles</taxon>
        <taxon>Oomycota</taxon>
        <taxon>Saprolegniomycetes</taxon>
        <taxon>Saprolegniales</taxon>
        <taxon>Saprolegniaceae</taxon>
        <taxon>Saprolegnia</taxon>
    </lineage>
</organism>
<protein>
    <recommendedName>
        <fullName evidence="4">PLAC8 family protein</fullName>
    </recommendedName>
</protein>
<evidence type="ECO:0000256" key="1">
    <source>
        <dbReference type="SAM" id="Phobius"/>
    </source>
</evidence>
<reference evidence="2 3" key="1">
    <citation type="journal article" date="2013" name="PLoS Genet.">
        <title>Distinctive expansion of potential virulence genes in the genome of the oomycete fish pathogen Saprolegnia parasitica.</title>
        <authorList>
            <person name="Jiang R.H."/>
            <person name="de Bruijn I."/>
            <person name="Haas B.J."/>
            <person name="Belmonte R."/>
            <person name="Lobach L."/>
            <person name="Christie J."/>
            <person name="van den Ackerveken G."/>
            <person name="Bottin A."/>
            <person name="Bulone V."/>
            <person name="Diaz-Moreno S.M."/>
            <person name="Dumas B."/>
            <person name="Fan L."/>
            <person name="Gaulin E."/>
            <person name="Govers F."/>
            <person name="Grenville-Briggs L.J."/>
            <person name="Horner N.R."/>
            <person name="Levin J.Z."/>
            <person name="Mammella M."/>
            <person name="Meijer H.J."/>
            <person name="Morris P."/>
            <person name="Nusbaum C."/>
            <person name="Oome S."/>
            <person name="Phillips A.J."/>
            <person name="van Rooyen D."/>
            <person name="Rzeszutek E."/>
            <person name="Saraiva M."/>
            <person name="Secombes C.J."/>
            <person name="Seidl M.F."/>
            <person name="Snel B."/>
            <person name="Stassen J.H."/>
            <person name="Sykes S."/>
            <person name="Tripathy S."/>
            <person name="van den Berg H."/>
            <person name="Vega-Arreguin J.C."/>
            <person name="Wawra S."/>
            <person name="Young S.K."/>
            <person name="Zeng Q."/>
            <person name="Dieguez-Uribeondo J."/>
            <person name="Russ C."/>
            <person name="Tyler B.M."/>
            <person name="van West P."/>
        </authorList>
    </citation>
    <scope>NUCLEOTIDE SEQUENCE [LARGE SCALE GENOMIC DNA]</scope>
    <source>
        <strain evidence="2 3">CBS 223.65</strain>
    </source>
</reference>
<keyword evidence="1" id="KW-1133">Transmembrane helix</keyword>
<dbReference type="RefSeq" id="XP_012198740.1">
    <property type="nucleotide sequence ID" value="XM_012343350.1"/>
</dbReference>
<dbReference type="OrthoDB" id="73702at2759"/>
<dbReference type="OMA" id="DIFGCFT"/>
<accession>A0A067CMR1</accession>
<gene>
    <name evidence="2" type="ORF">SPRG_04426</name>
</gene>
<feature type="transmembrane region" description="Helical" evidence="1">
    <location>
        <begin position="94"/>
        <end position="114"/>
    </location>
</feature>
<dbReference type="PANTHER" id="PTHR15907">
    <property type="entry name" value="DUF614 FAMILY PROTEIN-RELATED"/>
    <property type="match status" value="1"/>
</dbReference>
<keyword evidence="3" id="KW-1185">Reference proteome</keyword>
<dbReference type="Pfam" id="PF04749">
    <property type="entry name" value="PLAC8"/>
    <property type="match status" value="1"/>
</dbReference>
<sequence>MSPAPISVTPKAPLEYIPVMDPLALPMAHPDDDASVPMAGAVDMNGLVLGRWKTDIFGCFTDLMPNCLMATFCPCISLAQVLHRLGLYSYSSTLIAFGILYTAYLVATMLSSSVHQACVYNGFVVTCTASWNPWPAVSLLLAVLMRGLLMHIRTRVRGLFQIPGSAAEDCLCAFCCSCCMLAQLATHTDAYTAAQCEFGPKDTLPGYHA</sequence>
<name>A0A067CMR1_SAPPC</name>
<dbReference type="Proteomes" id="UP000030745">
    <property type="component" value="Unassembled WGS sequence"/>
</dbReference>
<dbReference type="KEGG" id="spar:SPRG_04426"/>
<dbReference type="EMBL" id="KK583201">
    <property type="protein sequence ID" value="KDO30525.1"/>
    <property type="molecule type" value="Genomic_DNA"/>
</dbReference>
<keyword evidence="1" id="KW-0812">Transmembrane</keyword>
<proteinExistence type="predicted"/>